<keyword evidence="5 6" id="KW-0472">Membrane</keyword>
<gene>
    <name evidence="8" type="ORF">WJX74_010796</name>
</gene>
<dbReference type="PANTHER" id="PTHR24089">
    <property type="entry name" value="SOLUTE CARRIER FAMILY 25"/>
    <property type="match status" value="1"/>
</dbReference>
<dbReference type="InterPro" id="IPR018108">
    <property type="entry name" value="MCP_transmembrane"/>
</dbReference>
<organism evidence="8 9">
    <name type="scientific">Apatococcus lobatus</name>
    <dbReference type="NCBI Taxonomy" id="904363"/>
    <lineage>
        <taxon>Eukaryota</taxon>
        <taxon>Viridiplantae</taxon>
        <taxon>Chlorophyta</taxon>
        <taxon>core chlorophytes</taxon>
        <taxon>Trebouxiophyceae</taxon>
        <taxon>Chlorellales</taxon>
        <taxon>Chlorellaceae</taxon>
        <taxon>Apatococcus</taxon>
    </lineage>
</organism>
<comment type="similarity">
    <text evidence="7">Belongs to the mitochondrial carrier (TC 2.A.29) family.</text>
</comment>
<feature type="repeat" description="Solcar" evidence="6">
    <location>
        <begin position="295"/>
        <end position="406"/>
    </location>
</feature>
<keyword evidence="9" id="KW-1185">Reference proteome</keyword>
<evidence type="ECO:0000256" key="7">
    <source>
        <dbReference type="RuleBase" id="RU000488"/>
    </source>
</evidence>
<dbReference type="Pfam" id="PF00153">
    <property type="entry name" value="Mito_carr"/>
    <property type="match status" value="3"/>
</dbReference>
<evidence type="ECO:0000256" key="3">
    <source>
        <dbReference type="ARBA" id="ARBA00022692"/>
    </source>
</evidence>
<keyword evidence="4" id="KW-0677">Repeat</keyword>
<keyword evidence="2 7" id="KW-0813">Transport</keyword>
<dbReference type="EMBL" id="JALJOS010000010">
    <property type="protein sequence ID" value="KAK9833953.1"/>
    <property type="molecule type" value="Genomic_DNA"/>
</dbReference>
<feature type="repeat" description="Solcar" evidence="6">
    <location>
        <begin position="191"/>
        <end position="278"/>
    </location>
</feature>
<dbReference type="PRINTS" id="PR00926">
    <property type="entry name" value="MITOCARRIER"/>
</dbReference>
<evidence type="ECO:0000256" key="2">
    <source>
        <dbReference type="ARBA" id="ARBA00022448"/>
    </source>
</evidence>
<sequence length="411" mass="44881">MSEANFACLSLQRCRTSRFDTPELLSNTERLSFLYKANLALFAEQPFLLVTPHTKRPRQDAFASVGIASVKSQESHAPPQPEGRNLLSALPDARQLADNAKHLLSGGMSAVVARTCVAPFERVKLEMVLHQRQSEGTFRVAWSVLQQEGPRGLWKGNLLNLLRTAPHKAVNFFSYDVYRKALLQLTQHDKVTNVERFLGGAMAGVTATLTCFPLDVLRTRIMAPGGGLPPGTGPAMGLARIVQMEGFGALYVGVLPAICSMAPSGAVFYGVYDLLKTAHLSRLPEEDCEGRPQKLTAQRTLLYGAISGAAAELACYPLEVVRRHMQMQHLHAVSGGKQGFQLQQASKAAIKHLARGQRAASFRRATADIWKHQGIPGFYSGVIPSVLQVLPNAALSYYAYEAFKEVLDVKG</sequence>
<dbReference type="SUPFAM" id="SSF103506">
    <property type="entry name" value="Mitochondrial carrier"/>
    <property type="match status" value="1"/>
</dbReference>
<evidence type="ECO:0000256" key="5">
    <source>
        <dbReference type="ARBA" id="ARBA00023136"/>
    </source>
</evidence>
<protein>
    <recommendedName>
        <fullName evidence="10">Mitochondrial carrier protein</fullName>
    </recommendedName>
</protein>
<evidence type="ECO:0000313" key="9">
    <source>
        <dbReference type="Proteomes" id="UP001438707"/>
    </source>
</evidence>
<dbReference type="InterPro" id="IPR002067">
    <property type="entry name" value="MCP"/>
</dbReference>
<comment type="caution">
    <text evidence="8">The sequence shown here is derived from an EMBL/GenBank/DDBJ whole genome shotgun (WGS) entry which is preliminary data.</text>
</comment>
<keyword evidence="3 6" id="KW-0812">Transmembrane</keyword>
<evidence type="ECO:0008006" key="10">
    <source>
        <dbReference type="Google" id="ProtNLM"/>
    </source>
</evidence>
<evidence type="ECO:0000256" key="4">
    <source>
        <dbReference type="ARBA" id="ARBA00022737"/>
    </source>
</evidence>
<reference evidence="8 9" key="1">
    <citation type="journal article" date="2024" name="Nat. Commun.">
        <title>Phylogenomics reveals the evolutionary origins of lichenization in chlorophyte algae.</title>
        <authorList>
            <person name="Puginier C."/>
            <person name="Libourel C."/>
            <person name="Otte J."/>
            <person name="Skaloud P."/>
            <person name="Haon M."/>
            <person name="Grisel S."/>
            <person name="Petersen M."/>
            <person name="Berrin J.G."/>
            <person name="Delaux P.M."/>
            <person name="Dal Grande F."/>
            <person name="Keller J."/>
        </authorList>
    </citation>
    <scope>NUCLEOTIDE SEQUENCE [LARGE SCALE GENOMIC DNA]</scope>
    <source>
        <strain evidence="8 9">SAG 2145</strain>
    </source>
</reference>
<name>A0AAW1RK41_9CHLO</name>
<dbReference type="GO" id="GO:0016020">
    <property type="term" value="C:membrane"/>
    <property type="evidence" value="ECO:0007669"/>
    <property type="project" value="UniProtKB-SubCell"/>
</dbReference>
<comment type="subcellular location">
    <subcellularLocation>
        <location evidence="1">Membrane</location>
        <topology evidence="1">Multi-pass membrane protein</topology>
    </subcellularLocation>
</comment>
<evidence type="ECO:0000313" key="8">
    <source>
        <dbReference type="EMBL" id="KAK9833953.1"/>
    </source>
</evidence>
<proteinExistence type="inferred from homology"/>
<feature type="repeat" description="Solcar" evidence="6">
    <location>
        <begin position="97"/>
        <end position="181"/>
    </location>
</feature>
<dbReference type="GO" id="GO:0055085">
    <property type="term" value="P:transmembrane transport"/>
    <property type="evidence" value="ECO:0007669"/>
    <property type="project" value="InterPro"/>
</dbReference>
<dbReference type="AlphaFoldDB" id="A0AAW1RK41"/>
<dbReference type="Proteomes" id="UP001438707">
    <property type="component" value="Unassembled WGS sequence"/>
</dbReference>
<evidence type="ECO:0000256" key="1">
    <source>
        <dbReference type="ARBA" id="ARBA00004141"/>
    </source>
</evidence>
<dbReference type="PROSITE" id="PS50920">
    <property type="entry name" value="SOLCAR"/>
    <property type="match status" value="3"/>
</dbReference>
<dbReference type="InterPro" id="IPR023395">
    <property type="entry name" value="MCP_dom_sf"/>
</dbReference>
<evidence type="ECO:0000256" key="6">
    <source>
        <dbReference type="PROSITE-ProRule" id="PRU00282"/>
    </source>
</evidence>
<dbReference type="Gene3D" id="1.50.40.10">
    <property type="entry name" value="Mitochondrial carrier domain"/>
    <property type="match status" value="2"/>
</dbReference>
<accession>A0AAW1RK41</accession>